<dbReference type="Proteomes" id="UP000093757">
    <property type="component" value="Unassembled WGS sequence"/>
</dbReference>
<evidence type="ECO:0000313" key="3">
    <source>
        <dbReference type="Proteomes" id="UP000093757"/>
    </source>
</evidence>
<proteinExistence type="predicted"/>
<dbReference type="EMBL" id="MAEM01000162">
    <property type="protein sequence ID" value="OBS02592.1"/>
    <property type="molecule type" value="Genomic_DNA"/>
</dbReference>
<evidence type="ECO:0000259" key="1">
    <source>
        <dbReference type="Pfam" id="PF20208"/>
    </source>
</evidence>
<reference evidence="2 3" key="1">
    <citation type="submission" date="2016-06" db="EMBL/GenBank/DDBJ databases">
        <authorList>
            <person name="Kjaerup R.B."/>
            <person name="Dalgaard T.S."/>
            <person name="Juul-Madsen H.R."/>
        </authorList>
    </citation>
    <scope>NUCLEOTIDE SEQUENCE [LARGE SCALE GENOMIC DNA]</scope>
    <source>
        <strain evidence="2 3">1245752.6</strain>
    </source>
</reference>
<accession>A0A1A6BJR0</accession>
<sequence>MEHVHVGRGTTRGALGVFPVWGEVDAERDYSTALSAARVMEKAEPQVATLMLANTADLPLLLLKGQLLEGGWQDRMVAESLVIPPNEELAVSVVCVEVGRWNGRPQHGDSCRRATTRVQAGLRAGGDRQREVWNRVSEYDAHYGRNATSSFIEHANRAAQRVSPLVQGLRPFPGQIGVVIAIGGYPVSAELFDSPLTLAEQFQSIVEAAAMDAVGRRAEVTPSRRARRFIAGAPNVKLHRTAPAGAGSVLVGAHDDASVSLLRWRGRDVHTSVLDPRHELVRAS</sequence>
<dbReference type="InterPro" id="IPR046699">
    <property type="entry name" value="ARPP-1"/>
</dbReference>
<dbReference type="OrthoDB" id="9796904at2"/>
<dbReference type="AlphaFoldDB" id="A0A1A6BJR0"/>
<comment type="caution">
    <text evidence="2">The sequence shown here is derived from an EMBL/GenBank/DDBJ whole genome shotgun (WGS) entry which is preliminary data.</text>
</comment>
<dbReference type="Pfam" id="PF20208">
    <property type="entry name" value="ARPP-1"/>
    <property type="match status" value="1"/>
</dbReference>
<evidence type="ECO:0000313" key="2">
    <source>
        <dbReference type="EMBL" id="OBS02592.1"/>
    </source>
</evidence>
<gene>
    <name evidence="2" type="ORF">A9W98_14040</name>
</gene>
<protein>
    <recommendedName>
        <fullName evidence="1">ARG and Rhodanese-Phosphatase-superfamily-associated domain-containing protein</fullName>
    </recommendedName>
</protein>
<feature type="domain" description="ARG and Rhodanese-Phosphatase-superfamily-associated" evidence="1">
    <location>
        <begin position="4"/>
        <end position="273"/>
    </location>
</feature>
<dbReference type="RefSeq" id="WP_065133237.1">
    <property type="nucleotide sequence ID" value="NZ_MAEM01000162.1"/>
</dbReference>
<name>A0A1A6BJR0_MYCGO</name>
<organism evidence="2 3">
    <name type="scientific">Mycobacterium gordonae</name>
    <dbReference type="NCBI Taxonomy" id="1778"/>
    <lineage>
        <taxon>Bacteria</taxon>
        <taxon>Bacillati</taxon>
        <taxon>Actinomycetota</taxon>
        <taxon>Actinomycetes</taxon>
        <taxon>Mycobacteriales</taxon>
        <taxon>Mycobacteriaceae</taxon>
        <taxon>Mycobacterium</taxon>
    </lineage>
</organism>